<dbReference type="Gene3D" id="1.50.10.10">
    <property type="match status" value="1"/>
</dbReference>
<dbReference type="HOGENOM" id="CLU_028187_0_0_0"/>
<dbReference type="InterPro" id="IPR012341">
    <property type="entry name" value="6hp_glycosidase-like_sf"/>
</dbReference>
<dbReference type="EMBL" id="CP007243">
    <property type="protein sequence ID" value="AIA30879.1"/>
    <property type="molecule type" value="Genomic_DNA"/>
</dbReference>
<organism evidence="2 3">
    <name type="scientific">Leptospirillum ferriphilum YSK</name>
    <dbReference type="NCBI Taxonomy" id="1441628"/>
    <lineage>
        <taxon>Bacteria</taxon>
        <taxon>Pseudomonadati</taxon>
        <taxon>Nitrospirota</taxon>
        <taxon>Nitrospiria</taxon>
        <taxon>Nitrospirales</taxon>
        <taxon>Nitrospiraceae</taxon>
        <taxon>Leptospirillum</taxon>
    </lineage>
</organism>
<evidence type="ECO:0000313" key="2">
    <source>
        <dbReference type="EMBL" id="AIA30879.1"/>
    </source>
</evidence>
<dbReference type="InterPro" id="IPR008928">
    <property type="entry name" value="6-hairpin_glycosidase_sf"/>
</dbReference>
<name>A0A059XQN2_9BACT</name>
<dbReference type="PANTHER" id="PTHR31616">
    <property type="entry name" value="TREHALASE"/>
    <property type="match status" value="1"/>
</dbReference>
<dbReference type="Proteomes" id="UP000027059">
    <property type="component" value="Chromosome"/>
</dbReference>
<dbReference type="KEGG" id="lfp:Y981_09360"/>
<evidence type="ECO:0000259" key="1">
    <source>
        <dbReference type="Pfam" id="PF00723"/>
    </source>
</evidence>
<gene>
    <name evidence="2" type="ORF">Y981_09360</name>
</gene>
<reference evidence="2 3" key="2">
    <citation type="journal article" date="2015" name="Biomed. Res. Int.">
        <title>Effects of Arsenite Resistance on the Growth and Functional Gene Expression of Leptospirillum ferriphilum and Acidithiobacillus thiooxidans in Pure Culture and Coculture.</title>
        <authorList>
            <person name="Jiang H."/>
            <person name="Liang Y."/>
            <person name="Yin H."/>
            <person name="Xiao Y."/>
            <person name="Guo X."/>
            <person name="Xu Y."/>
            <person name="Hu Q."/>
            <person name="Liu H."/>
            <person name="Liu X."/>
        </authorList>
    </citation>
    <scope>NUCLEOTIDE SEQUENCE [LARGE SCALE GENOMIC DNA]</scope>
    <source>
        <strain evidence="2 3">YSK</strain>
    </source>
</reference>
<dbReference type="GO" id="GO:0004553">
    <property type="term" value="F:hydrolase activity, hydrolyzing O-glycosyl compounds"/>
    <property type="evidence" value="ECO:0007669"/>
    <property type="project" value="TreeGrafter"/>
</dbReference>
<keyword evidence="3" id="KW-1185">Reference proteome</keyword>
<protein>
    <recommendedName>
        <fullName evidence="1">GH15-like domain-containing protein</fullName>
    </recommendedName>
</protein>
<sequence length="684" mass="77294">MPRDLPIGNGSLFLCFDEHYQIREITYPYAGAENHTVGHPCRFGFYVDGQMSWINSRDWNLRLLYRKDSLITNVRGSSELHRLSFESDDGIDFYESLWVRDLRITNDGGVLREIRPFFSFDFHINGTEVGDTAAFNPVLKTLTHYKKNIYFTFNLLHPVDGPGILQYATGRKELPGAEGTWKDAEDGVLSGNPIAQGSVDSTFGCSLFLPPGETLQLFVWMVVGDSWDDAERMTRHVIERHPSSFLERTHNYWKFWVDQDCFHANVENISIPTISTPAETDLAHRLRTTIPAEFQEPYLRSLLILRTHVSRDGASAASIDSDSLYLARDTYAYLWPRDGANIALAFSQAGYHGLARRFFYFCGDIIKKEGYFLHKYNLDGSLASSWHPWIREGEYQLPIQEDETGYVLWTLKEHFLIDRDFDFITPLYKKLIKPAGIFLRDYRDLTTGLPLASYDLWEERHGTFLHTSALAWAGLMGAAYFSGSFGDVPLCHSFVKAATEIKQGVLQSMRDPSEGFLFRSVEIVDGKIVHTDPTPDISSLTLLETGFLEMANPEEKQLAISLLARLEKRLAVPGPVGGFSRYEGDMYYLSGPSKEAGVTGNPWFISAFWMAQGYIRLGTPEALEKALQLLRWGVAHANASGVMPEQLDPLSGDPLSVSPLAWSHAAFINTLHALARHRSMHPES</sequence>
<dbReference type="RefSeq" id="WP_023525103.1">
    <property type="nucleotide sequence ID" value="NZ_CP007243.1"/>
</dbReference>
<reference evidence="3" key="1">
    <citation type="submission" date="2014-02" db="EMBL/GenBank/DDBJ databases">
        <title>Complete genome sequence and comparative genomic analysis of the nitrogen-fixing bacterium Leptospirillum ferriphilum YSK.</title>
        <authorList>
            <person name="Guo X."/>
            <person name="Yin H."/>
            <person name="Liang Y."/>
            <person name="Hu Q."/>
            <person name="Ma L."/>
            <person name="Xiao Y."/>
            <person name="Zhang X."/>
            <person name="Qiu G."/>
            <person name="Liu X."/>
        </authorList>
    </citation>
    <scope>NUCLEOTIDE SEQUENCE [LARGE SCALE GENOMIC DNA]</scope>
    <source>
        <strain evidence="3">YSK</strain>
    </source>
</reference>
<evidence type="ECO:0000313" key="3">
    <source>
        <dbReference type="Proteomes" id="UP000027059"/>
    </source>
</evidence>
<accession>A0A059XQN2</accession>
<dbReference type="InterPro" id="IPR011613">
    <property type="entry name" value="GH15-like"/>
</dbReference>
<dbReference type="OrthoDB" id="3902805at2"/>
<dbReference type="AlphaFoldDB" id="A0A059XQN2"/>
<dbReference type="Pfam" id="PF00723">
    <property type="entry name" value="Glyco_hydro_15"/>
    <property type="match status" value="1"/>
</dbReference>
<feature type="domain" description="GH15-like" evidence="1">
    <location>
        <begin position="299"/>
        <end position="670"/>
    </location>
</feature>
<dbReference type="PANTHER" id="PTHR31616:SF13">
    <property type="entry name" value="GLUCAN 1,4-ALPHA-GLUCOSIDASE"/>
    <property type="match status" value="1"/>
</dbReference>
<proteinExistence type="predicted"/>
<dbReference type="GO" id="GO:0005975">
    <property type="term" value="P:carbohydrate metabolic process"/>
    <property type="evidence" value="ECO:0007669"/>
    <property type="project" value="InterPro"/>
</dbReference>
<dbReference type="SUPFAM" id="SSF48208">
    <property type="entry name" value="Six-hairpin glycosidases"/>
    <property type="match status" value="1"/>
</dbReference>